<protein>
    <recommendedName>
        <fullName evidence="11">Polyprenyl synthetase family protein</fullName>
    </recommendedName>
</protein>
<dbReference type="Gene3D" id="1.10.600.10">
    <property type="entry name" value="Farnesyl Diphosphate Synthase"/>
    <property type="match status" value="1"/>
</dbReference>
<comment type="similarity">
    <text evidence="2 6">Belongs to the FPP/GGPP synthase family.</text>
</comment>
<evidence type="ECO:0000256" key="2">
    <source>
        <dbReference type="ARBA" id="ARBA00006706"/>
    </source>
</evidence>
<comment type="cofactor">
    <cofactor evidence="1">
        <name>Mg(2+)</name>
        <dbReference type="ChEBI" id="CHEBI:18420"/>
    </cofactor>
</comment>
<dbReference type="CDD" id="cd00685">
    <property type="entry name" value="Trans_IPPS_HT"/>
    <property type="match status" value="1"/>
</dbReference>
<dbReference type="PROSITE" id="PS00723">
    <property type="entry name" value="POLYPRENYL_SYNTHASE_1"/>
    <property type="match status" value="1"/>
</dbReference>
<dbReference type="EMBL" id="PGTL01000003">
    <property type="protein sequence ID" value="PJF43165.1"/>
    <property type="molecule type" value="Genomic_DNA"/>
</dbReference>
<dbReference type="GO" id="GO:0046872">
    <property type="term" value="F:metal ion binding"/>
    <property type="evidence" value="ECO:0007669"/>
    <property type="project" value="UniProtKB-KW"/>
</dbReference>
<dbReference type="Proteomes" id="UP000229681">
    <property type="component" value="Unassembled WGS sequence"/>
</dbReference>
<evidence type="ECO:0000256" key="1">
    <source>
        <dbReference type="ARBA" id="ARBA00001946"/>
    </source>
</evidence>
<keyword evidence="5" id="KW-0460">Magnesium</keyword>
<dbReference type="InterPro" id="IPR033749">
    <property type="entry name" value="Polyprenyl_synt_CS"/>
</dbReference>
<reference evidence="9 10" key="1">
    <citation type="submission" date="2017-11" db="EMBL/GenBank/DDBJ databases">
        <title>Evolution of Phototrophy in the Chloroflexi Phylum Driven by Horizontal Gene Transfer.</title>
        <authorList>
            <person name="Ward L.M."/>
            <person name="Hemp J."/>
            <person name="Shih P.M."/>
            <person name="Mcglynn S.E."/>
            <person name="Fischer W."/>
        </authorList>
    </citation>
    <scope>NUCLEOTIDE SEQUENCE [LARGE SCALE GENOMIC DNA]</scope>
    <source>
        <strain evidence="8">CP1_1M</strain>
        <strain evidence="7">JP3_13</strain>
    </source>
</reference>
<evidence type="ECO:0008006" key="11">
    <source>
        <dbReference type="Google" id="ProtNLM"/>
    </source>
</evidence>
<name>A0A2M8Q068_9CHLR</name>
<evidence type="ECO:0000256" key="4">
    <source>
        <dbReference type="ARBA" id="ARBA00022723"/>
    </source>
</evidence>
<keyword evidence="4" id="KW-0479">Metal-binding</keyword>
<dbReference type="AlphaFoldDB" id="A0A2M8Q068"/>
<dbReference type="SFLD" id="SFLDS00005">
    <property type="entry name" value="Isoprenoid_Synthase_Type_I"/>
    <property type="match status" value="1"/>
</dbReference>
<organism evidence="8 9">
    <name type="scientific">Candidatus Thermofonsia Clade 1 bacterium</name>
    <dbReference type="NCBI Taxonomy" id="2364210"/>
    <lineage>
        <taxon>Bacteria</taxon>
        <taxon>Bacillati</taxon>
        <taxon>Chloroflexota</taxon>
        <taxon>Candidatus Thermofontia</taxon>
        <taxon>Candidatus Thermofonsia Clade 1</taxon>
    </lineage>
</organism>
<evidence type="ECO:0000256" key="5">
    <source>
        <dbReference type="ARBA" id="ARBA00022842"/>
    </source>
</evidence>
<evidence type="ECO:0000256" key="6">
    <source>
        <dbReference type="RuleBase" id="RU004466"/>
    </source>
</evidence>
<accession>A0A2M8PIQ5</accession>
<accession>A0A2M8Q068</accession>
<evidence type="ECO:0000313" key="8">
    <source>
        <dbReference type="EMBL" id="PJF43165.1"/>
    </source>
</evidence>
<comment type="caution">
    <text evidence="8">The sequence shown here is derived from an EMBL/GenBank/DDBJ whole genome shotgun (WGS) entry which is preliminary data.</text>
</comment>
<evidence type="ECO:0000313" key="10">
    <source>
        <dbReference type="Proteomes" id="UP000229681"/>
    </source>
</evidence>
<dbReference type="PANTHER" id="PTHR12001">
    <property type="entry name" value="GERANYLGERANYL PYROPHOSPHATE SYNTHASE"/>
    <property type="match status" value="1"/>
</dbReference>
<dbReference type="InterPro" id="IPR000092">
    <property type="entry name" value="Polyprenyl_synt"/>
</dbReference>
<gene>
    <name evidence="7" type="ORF">CUN49_00450</name>
    <name evidence="8" type="ORF">CUN50_01095</name>
</gene>
<sequence length="328" mass="35595">MTCCWHRSVCWIALRERGRAMNYAKALQAVEQLMMETVESEVEVLRDASRHILAAGGKRMRPRMTLLAYEAVGGTDMDAVLPVAAAVELVHTATLVHDDINDHGLMRRGRQTINAIWGRTFALLTGDFLFTKVYTLMAPYGDLNVIFAQMTSELVEGETLQAAAAKEGKLNREIYARIIAKKTASLFAGAAKLGAKLGNGTPQQVEALYQYGFHLGLAFQIVDDILDLIADSQRLGKTAGLDLAQGKGFAVAVAGNGHGTTVAVAEEPTEDAGAALKRKLLEGNYIQEGRQQARQLAALAKQQLESLPPSAARDELARLTEAAVDREY</sequence>
<evidence type="ECO:0000313" key="9">
    <source>
        <dbReference type="Proteomes" id="UP000228947"/>
    </source>
</evidence>
<dbReference type="SUPFAM" id="SSF48576">
    <property type="entry name" value="Terpenoid synthases"/>
    <property type="match status" value="1"/>
</dbReference>
<dbReference type="Proteomes" id="UP000228947">
    <property type="component" value="Unassembled WGS sequence"/>
</dbReference>
<dbReference type="Pfam" id="PF00348">
    <property type="entry name" value="polyprenyl_synt"/>
    <property type="match status" value="1"/>
</dbReference>
<dbReference type="InterPro" id="IPR008949">
    <property type="entry name" value="Isoprenoid_synthase_dom_sf"/>
</dbReference>
<evidence type="ECO:0000256" key="3">
    <source>
        <dbReference type="ARBA" id="ARBA00022679"/>
    </source>
</evidence>
<dbReference type="PANTHER" id="PTHR12001:SF69">
    <property type="entry name" value="ALL TRANS-POLYPRENYL-DIPHOSPHATE SYNTHASE PDSS1"/>
    <property type="match status" value="1"/>
</dbReference>
<dbReference type="GO" id="GO:0008299">
    <property type="term" value="P:isoprenoid biosynthetic process"/>
    <property type="evidence" value="ECO:0007669"/>
    <property type="project" value="InterPro"/>
</dbReference>
<dbReference type="EMBL" id="PGTM01000002">
    <property type="protein sequence ID" value="PJF37426.1"/>
    <property type="molecule type" value="Genomic_DNA"/>
</dbReference>
<proteinExistence type="inferred from homology"/>
<keyword evidence="3 6" id="KW-0808">Transferase</keyword>
<evidence type="ECO:0000313" key="7">
    <source>
        <dbReference type="EMBL" id="PJF37426.1"/>
    </source>
</evidence>
<dbReference type="PROSITE" id="PS00444">
    <property type="entry name" value="POLYPRENYL_SYNTHASE_2"/>
    <property type="match status" value="1"/>
</dbReference>
<dbReference type="GO" id="GO:0004659">
    <property type="term" value="F:prenyltransferase activity"/>
    <property type="evidence" value="ECO:0007669"/>
    <property type="project" value="InterPro"/>
</dbReference>